<reference evidence="14" key="2">
    <citation type="submission" date="2020-09" db="EMBL/GenBank/DDBJ databases">
        <authorList>
            <person name="Sun Q."/>
            <person name="Zhou Y."/>
        </authorList>
    </citation>
    <scope>NUCLEOTIDE SEQUENCE</scope>
    <source>
        <strain evidence="14">CGMCC 1.15454</strain>
    </source>
</reference>
<dbReference type="Proteomes" id="UP000621492">
    <property type="component" value="Unassembled WGS sequence"/>
</dbReference>
<keyword evidence="8 10" id="KW-0807">Transducer</keyword>
<evidence type="ECO:0000256" key="5">
    <source>
        <dbReference type="ARBA" id="ARBA00022692"/>
    </source>
</evidence>
<feature type="domain" description="Methyl-accepting transducer" evidence="12">
    <location>
        <begin position="375"/>
        <end position="646"/>
    </location>
</feature>
<dbReference type="SUPFAM" id="SSF58104">
    <property type="entry name" value="Methyl-accepting chemotaxis protein (MCP) signaling domain"/>
    <property type="match status" value="1"/>
</dbReference>
<dbReference type="Pfam" id="PF00672">
    <property type="entry name" value="HAMP"/>
    <property type="match status" value="1"/>
</dbReference>
<dbReference type="PROSITE" id="PS50885">
    <property type="entry name" value="HAMP"/>
    <property type="match status" value="1"/>
</dbReference>
<dbReference type="CDD" id="cd06225">
    <property type="entry name" value="HAMP"/>
    <property type="match status" value="1"/>
</dbReference>
<dbReference type="Gene3D" id="1.10.287.950">
    <property type="entry name" value="Methyl-accepting chemotaxis protein"/>
    <property type="match status" value="1"/>
</dbReference>
<dbReference type="InterPro" id="IPR033479">
    <property type="entry name" value="dCache_1"/>
</dbReference>
<dbReference type="GO" id="GO:0006935">
    <property type="term" value="P:chemotaxis"/>
    <property type="evidence" value="ECO:0007669"/>
    <property type="project" value="UniProtKB-KW"/>
</dbReference>
<dbReference type="SUPFAM" id="SSF103190">
    <property type="entry name" value="Sensory domain-like"/>
    <property type="match status" value="1"/>
</dbReference>
<evidence type="ECO:0000259" key="13">
    <source>
        <dbReference type="PROSITE" id="PS50885"/>
    </source>
</evidence>
<organism evidence="14 15">
    <name type="scientific">Lentibacillus populi</name>
    <dbReference type="NCBI Taxonomy" id="1827502"/>
    <lineage>
        <taxon>Bacteria</taxon>
        <taxon>Bacillati</taxon>
        <taxon>Bacillota</taxon>
        <taxon>Bacilli</taxon>
        <taxon>Bacillales</taxon>
        <taxon>Bacillaceae</taxon>
        <taxon>Lentibacillus</taxon>
    </lineage>
</organism>
<evidence type="ECO:0000256" key="7">
    <source>
        <dbReference type="ARBA" id="ARBA00023136"/>
    </source>
</evidence>
<dbReference type="CDD" id="cd18773">
    <property type="entry name" value="PDC1_HK_sensor"/>
    <property type="match status" value="1"/>
</dbReference>
<comment type="similarity">
    <text evidence="9">Belongs to the methyl-accepting chemotaxis (MCP) protein family.</text>
</comment>
<name>A0A9W5X477_9BACI</name>
<dbReference type="CDD" id="cd11386">
    <property type="entry name" value="MCP_signal"/>
    <property type="match status" value="1"/>
</dbReference>
<dbReference type="EMBL" id="BMJD01000003">
    <property type="protein sequence ID" value="GGB33016.1"/>
    <property type="molecule type" value="Genomic_DNA"/>
</dbReference>
<evidence type="ECO:0000256" key="10">
    <source>
        <dbReference type="PROSITE-ProRule" id="PRU00284"/>
    </source>
</evidence>
<evidence type="ECO:0000313" key="15">
    <source>
        <dbReference type="Proteomes" id="UP000621492"/>
    </source>
</evidence>
<sequence length="661" mass="72322">MKKTKNRKFSFNLRNKLILSFLLVLLLPSIIISYTSYKSSEDNIDSRMLNTAQKDVEIANQAINQFVHAQKENIEYLSNTIIAGDIVNNNDTQTRRILDTIQDSKADVEQTYVGTKTGEFMNSPTSFKNPPDYDPRERPWYKQAMENKAEVIITDPYVSKSSEQVVVTLAKATTDGQGVVAVNLKLGSLSEMIGDISIGNEGYLFLLDKTSHYISHPTNEAGSEATEDFIKDIFKSESGKFDYTLDGDQRKLAFTTNQMTGWKIAGTMYQDEVNQAVKPILDTTLFVIIISLILGGIIILFIIRSIAKPIKQLVSATDKMRDGDLSISVDLHRNDELGQLAKAFNQMRENLSNVISQVHEKASSLAASSEQLNASTEQNTLATEQISSSIQEVASSMESQTASIEESSKMANDMSKSIQQIAASSNEVSTTAKDAILVVDAGNQALDTTVGQMEYIKKTVHELSNNIEGLGNHSQEISKIVDVITDIAEQTNLLALNAAIEAARAGEHGKGFAVVADEVRKLAEQSSQSSEQIRQMIESIQQGTTDAVKSMETGTSEVDKGIDIVNQAGQSFTEITNFVNTVSKQIQQVSSQIDVISSSAEHFVTTFDKVTAVSETTSDGAQNVSASTQEQLASMEEISGSATSLSQMAEELQELVKNFKL</sequence>
<keyword evidence="3" id="KW-0488">Methylation</keyword>
<feature type="domain" description="HAMP" evidence="13">
    <location>
        <begin position="304"/>
        <end position="356"/>
    </location>
</feature>
<evidence type="ECO:0000256" key="6">
    <source>
        <dbReference type="ARBA" id="ARBA00022989"/>
    </source>
</evidence>
<dbReference type="RefSeq" id="WP_188724717.1">
    <property type="nucleotide sequence ID" value="NZ_BMJD01000003.1"/>
</dbReference>
<dbReference type="SMART" id="SM00283">
    <property type="entry name" value="MA"/>
    <property type="match status" value="1"/>
</dbReference>
<dbReference type="PANTHER" id="PTHR32089">
    <property type="entry name" value="METHYL-ACCEPTING CHEMOTAXIS PROTEIN MCPB"/>
    <property type="match status" value="1"/>
</dbReference>
<dbReference type="Pfam" id="PF00015">
    <property type="entry name" value="MCPsignal"/>
    <property type="match status" value="1"/>
</dbReference>
<comment type="caution">
    <text evidence="14">The sequence shown here is derived from an EMBL/GenBank/DDBJ whole genome shotgun (WGS) entry which is preliminary data.</text>
</comment>
<dbReference type="PRINTS" id="PR00260">
    <property type="entry name" value="CHEMTRNSDUCR"/>
</dbReference>
<reference evidence="14" key="1">
    <citation type="journal article" date="2014" name="Int. J. Syst. Evol. Microbiol.">
        <title>Complete genome sequence of Corynebacterium casei LMG S-19264T (=DSM 44701T), isolated from a smear-ripened cheese.</title>
        <authorList>
            <consortium name="US DOE Joint Genome Institute (JGI-PGF)"/>
            <person name="Walter F."/>
            <person name="Albersmeier A."/>
            <person name="Kalinowski J."/>
            <person name="Ruckert C."/>
        </authorList>
    </citation>
    <scope>NUCLEOTIDE SEQUENCE</scope>
    <source>
        <strain evidence="14">CGMCC 1.15454</strain>
    </source>
</reference>
<dbReference type="InterPro" id="IPR004090">
    <property type="entry name" value="Chemotax_Me-accpt_rcpt"/>
</dbReference>
<keyword evidence="5 11" id="KW-0812">Transmembrane</keyword>
<dbReference type="AlphaFoldDB" id="A0A9W5X477"/>
<dbReference type="Pfam" id="PF02743">
    <property type="entry name" value="dCache_1"/>
    <property type="match status" value="1"/>
</dbReference>
<comment type="subcellular location">
    <subcellularLocation>
        <location evidence="1">Cell membrane</location>
        <topology evidence="1">Multi-pass membrane protein</topology>
    </subcellularLocation>
</comment>
<keyword evidence="15" id="KW-1185">Reference proteome</keyword>
<dbReference type="PANTHER" id="PTHR32089:SF114">
    <property type="entry name" value="METHYL-ACCEPTING CHEMOTAXIS PROTEIN MCPB"/>
    <property type="match status" value="1"/>
</dbReference>
<evidence type="ECO:0000256" key="9">
    <source>
        <dbReference type="ARBA" id="ARBA00029447"/>
    </source>
</evidence>
<keyword evidence="2" id="KW-1003">Cell membrane</keyword>
<dbReference type="InterPro" id="IPR004089">
    <property type="entry name" value="MCPsignal_dom"/>
</dbReference>
<feature type="transmembrane region" description="Helical" evidence="11">
    <location>
        <begin position="284"/>
        <end position="303"/>
    </location>
</feature>
<keyword evidence="7 11" id="KW-0472">Membrane</keyword>
<evidence type="ECO:0000256" key="2">
    <source>
        <dbReference type="ARBA" id="ARBA00022475"/>
    </source>
</evidence>
<proteinExistence type="inferred from homology"/>
<protein>
    <submittedName>
        <fullName evidence="14">Methyl-accepting chemotaxis protein</fullName>
    </submittedName>
</protein>
<dbReference type="InterPro" id="IPR029151">
    <property type="entry name" value="Sensor-like_sf"/>
</dbReference>
<dbReference type="SMART" id="SM00304">
    <property type="entry name" value="HAMP"/>
    <property type="match status" value="1"/>
</dbReference>
<evidence type="ECO:0000256" key="11">
    <source>
        <dbReference type="SAM" id="Phobius"/>
    </source>
</evidence>
<evidence type="ECO:0000256" key="1">
    <source>
        <dbReference type="ARBA" id="ARBA00004651"/>
    </source>
</evidence>
<dbReference type="PROSITE" id="PS50111">
    <property type="entry name" value="CHEMOTAXIS_TRANSDUC_2"/>
    <property type="match status" value="1"/>
</dbReference>
<evidence type="ECO:0000256" key="4">
    <source>
        <dbReference type="ARBA" id="ARBA00022500"/>
    </source>
</evidence>
<dbReference type="GO" id="GO:0007165">
    <property type="term" value="P:signal transduction"/>
    <property type="evidence" value="ECO:0007669"/>
    <property type="project" value="UniProtKB-KW"/>
</dbReference>
<accession>A0A9W5X477</accession>
<evidence type="ECO:0000256" key="3">
    <source>
        <dbReference type="ARBA" id="ARBA00022481"/>
    </source>
</evidence>
<evidence type="ECO:0000256" key="8">
    <source>
        <dbReference type="ARBA" id="ARBA00023224"/>
    </source>
</evidence>
<dbReference type="GO" id="GO:0005886">
    <property type="term" value="C:plasma membrane"/>
    <property type="evidence" value="ECO:0007669"/>
    <property type="project" value="UniProtKB-SubCell"/>
</dbReference>
<dbReference type="InterPro" id="IPR003660">
    <property type="entry name" value="HAMP_dom"/>
</dbReference>
<dbReference type="GO" id="GO:0004888">
    <property type="term" value="F:transmembrane signaling receptor activity"/>
    <property type="evidence" value="ECO:0007669"/>
    <property type="project" value="InterPro"/>
</dbReference>
<keyword evidence="6 11" id="KW-1133">Transmembrane helix</keyword>
<keyword evidence="4" id="KW-0145">Chemotaxis</keyword>
<gene>
    <name evidence="14" type="primary">mcpA</name>
    <name evidence="14" type="ORF">GCM10011409_08080</name>
</gene>
<dbReference type="Gene3D" id="1.10.8.500">
    <property type="entry name" value="HAMP domain in histidine kinase"/>
    <property type="match status" value="1"/>
</dbReference>
<evidence type="ECO:0000259" key="12">
    <source>
        <dbReference type="PROSITE" id="PS50111"/>
    </source>
</evidence>
<dbReference type="CDD" id="cd12912">
    <property type="entry name" value="PDC2_MCP_like"/>
    <property type="match status" value="1"/>
</dbReference>
<dbReference type="Gene3D" id="3.30.450.20">
    <property type="entry name" value="PAS domain"/>
    <property type="match status" value="2"/>
</dbReference>
<evidence type="ECO:0000313" key="14">
    <source>
        <dbReference type="EMBL" id="GGB33016.1"/>
    </source>
</evidence>